<keyword evidence="5 8" id="KW-0285">Flavoprotein</keyword>
<reference evidence="12 13" key="1">
    <citation type="submission" date="2019-08" db="EMBL/GenBank/DDBJ databases">
        <title>Actinomadura sp. nov. CYP1-5 isolated from mountain soil.</title>
        <authorList>
            <person name="Songsumanus A."/>
            <person name="Kuncharoen N."/>
            <person name="Kudo T."/>
            <person name="Yuki M."/>
            <person name="Igarashi Y."/>
            <person name="Tanasupawat S."/>
        </authorList>
    </citation>
    <scope>NUCLEOTIDE SEQUENCE [LARGE SCALE GENOMIC DNA]</scope>
    <source>
        <strain evidence="12 13">JCM 14158</strain>
    </source>
</reference>
<dbReference type="InterPro" id="IPR006089">
    <property type="entry name" value="Acyl-CoA_DH_CS"/>
</dbReference>
<dbReference type="InterPro" id="IPR036250">
    <property type="entry name" value="AcylCo_DH-like_C"/>
</dbReference>
<dbReference type="InterPro" id="IPR009075">
    <property type="entry name" value="AcylCo_DH/oxidase_C"/>
</dbReference>
<dbReference type="InterPro" id="IPR013786">
    <property type="entry name" value="AcylCoA_DH/ox_N"/>
</dbReference>
<dbReference type="Gene3D" id="1.20.140.10">
    <property type="entry name" value="Butyryl-CoA Dehydrogenase, subunit A, domain 3"/>
    <property type="match status" value="1"/>
</dbReference>
<gene>
    <name evidence="12" type="ORF">FXF69_24650</name>
</gene>
<evidence type="ECO:0000256" key="3">
    <source>
        <dbReference type="ARBA" id="ARBA00009347"/>
    </source>
</evidence>
<evidence type="ECO:0000256" key="5">
    <source>
        <dbReference type="ARBA" id="ARBA00022630"/>
    </source>
</evidence>
<dbReference type="InterPro" id="IPR006091">
    <property type="entry name" value="Acyl-CoA_Oxase/DH_mid-dom"/>
</dbReference>
<dbReference type="FunFam" id="2.40.110.10:FF:000001">
    <property type="entry name" value="Acyl-CoA dehydrogenase, mitochondrial"/>
    <property type="match status" value="1"/>
</dbReference>
<comment type="caution">
    <text evidence="12">The sequence shown here is derived from an EMBL/GenBank/DDBJ whole genome shotgun (WGS) entry which is preliminary data.</text>
</comment>
<dbReference type="RefSeq" id="WP_067898516.1">
    <property type="nucleotide sequence ID" value="NZ_VSFG01000005.1"/>
</dbReference>
<dbReference type="GO" id="GO:0003995">
    <property type="term" value="F:acyl-CoA dehydrogenase activity"/>
    <property type="evidence" value="ECO:0007669"/>
    <property type="project" value="InterPro"/>
</dbReference>
<evidence type="ECO:0000313" key="12">
    <source>
        <dbReference type="EMBL" id="TYB44146.1"/>
    </source>
</evidence>
<dbReference type="InterPro" id="IPR009100">
    <property type="entry name" value="AcylCoA_DH/oxidase_NM_dom_sf"/>
</dbReference>
<dbReference type="PANTHER" id="PTHR43884">
    <property type="entry name" value="ACYL-COA DEHYDROGENASE"/>
    <property type="match status" value="1"/>
</dbReference>
<evidence type="ECO:0000256" key="6">
    <source>
        <dbReference type="ARBA" id="ARBA00022827"/>
    </source>
</evidence>
<dbReference type="PANTHER" id="PTHR43884:SF40">
    <property type="entry name" value="ACYL-COA DEHYDROGENASE"/>
    <property type="match status" value="1"/>
</dbReference>
<feature type="domain" description="Acyl-CoA dehydrogenase/oxidase N-terminal" evidence="11">
    <location>
        <begin position="10"/>
        <end position="117"/>
    </location>
</feature>
<evidence type="ECO:0000256" key="2">
    <source>
        <dbReference type="ARBA" id="ARBA00005109"/>
    </source>
</evidence>
<dbReference type="Pfam" id="PF02771">
    <property type="entry name" value="Acyl-CoA_dh_N"/>
    <property type="match status" value="1"/>
</dbReference>
<evidence type="ECO:0000259" key="10">
    <source>
        <dbReference type="Pfam" id="PF02770"/>
    </source>
</evidence>
<evidence type="ECO:0000256" key="4">
    <source>
        <dbReference type="ARBA" id="ARBA00022456"/>
    </source>
</evidence>
<comment type="pathway">
    <text evidence="2">Amino-acid degradation; L-valine degradation.</text>
</comment>
<name>A0A5D0NI81_9ACTN</name>
<evidence type="ECO:0000313" key="13">
    <source>
        <dbReference type="Proteomes" id="UP000323380"/>
    </source>
</evidence>
<evidence type="ECO:0000259" key="9">
    <source>
        <dbReference type="Pfam" id="PF00441"/>
    </source>
</evidence>
<dbReference type="GO" id="GO:0009083">
    <property type="term" value="P:branched-chain amino acid catabolic process"/>
    <property type="evidence" value="ECO:0007669"/>
    <property type="project" value="UniProtKB-KW"/>
</dbReference>
<evidence type="ECO:0000256" key="7">
    <source>
        <dbReference type="ARBA" id="ARBA00023002"/>
    </source>
</evidence>
<accession>A0A5D0NI81</accession>
<comment type="cofactor">
    <cofactor evidence="1 8">
        <name>FAD</name>
        <dbReference type="ChEBI" id="CHEBI:57692"/>
    </cofactor>
</comment>
<comment type="similarity">
    <text evidence="3 8">Belongs to the acyl-CoA dehydrogenase family.</text>
</comment>
<protein>
    <submittedName>
        <fullName evidence="12">Acyl-CoA dehydrogenase</fullName>
    </submittedName>
</protein>
<keyword evidence="13" id="KW-1185">Reference proteome</keyword>
<dbReference type="InterPro" id="IPR046373">
    <property type="entry name" value="Acyl-CoA_Oxase/DH_mid-dom_sf"/>
</dbReference>
<sequence>MDFAIPDHLVEFRETVRRFTETELIPHEDYVEEHDGLPEDVERRIRERALAIGLNSMGMPEDVGGGGMDVLGQVLVTEELFRALGGVAECVPTTPSVMLACDEEQRERFLIPCVRGDIQWCFALTEPDTGSDAAGIRTRAALRDDGSWVINGRKRFISHGDTADFAIVFALTHPDREQDRITAFLVEKGTPGFGVGQLHKTMGHRGYRQAELVFDDCAVPAANVLGEPGRGFSLGHGALSAGRIMTAARCLGPMARLIDDGLEWAKQRVQFGRPIADYQAIQFMLADCATDLHAARLMTYEAAWAADQGQPPKTVHAKASTAKLFASEALGRVADRVLQIFGGTGYMNETYVERAYRNARIERIWEGTSEIQRIIIARNLLKRGMFR</sequence>
<dbReference type="PROSITE" id="PS00073">
    <property type="entry name" value="ACYL_COA_DH_2"/>
    <property type="match status" value="1"/>
</dbReference>
<dbReference type="Gene3D" id="1.10.540.10">
    <property type="entry name" value="Acyl-CoA dehydrogenase/oxidase, N-terminal domain"/>
    <property type="match status" value="1"/>
</dbReference>
<dbReference type="SUPFAM" id="SSF56645">
    <property type="entry name" value="Acyl-CoA dehydrogenase NM domain-like"/>
    <property type="match status" value="1"/>
</dbReference>
<dbReference type="Proteomes" id="UP000323380">
    <property type="component" value="Unassembled WGS sequence"/>
</dbReference>
<dbReference type="Pfam" id="PF00441">
    <property type="entry name" value="Acyl-CoA_dh_1"/>
    <property type="match status" value="1"/>
</dbReference>
<keyword evidence="4" id="KW-0101">Branched-chain amino acid catabolism</keyword>
<dbReference type="Gene3D" id="2.40.110.10">
    <property type="entry name" value="Butyryl-CoA Dehydrogenase, subunit A, domain 2"/>
    <property type="match status" value="1"/>
</dbReference>
<evidence type="ECO:0000256" key="1">
    <source>
        <dbReference type="ARBA" id="ARBA00001974"/>
    </source>
</evidence>
<feature type="domain" description="Acyl-CoA dehydrogenase/oxidase C-terminal" evidence="9">
    <location>
        <begin position="229"/>
        <end position="381"/>
    </location>
</feature>
<dbReference type="SUPFAM" id="SSF47203">
    <property type="entry name" value="Acyl-CoA dehydrogenase C-terminal domain-like"/>
    <property type="match status" value="1"/>
</dbReference>
<evidence type="ECO:0000256" key="8">
    <source>
        <dbReference type="RuleBase" id="RU362125"/>
    </source>
</evidence>
<proteinExistence type="inferred from homology"/>
<keyword evidence="6 8" id="KW-0274">FAD</keyword>
<dbReference type="Pfam" id="PF02770">
    <property type="entry name" value="Acyl-CoA_dh_M"/>
    <property type="match status" value="1"/>
</dbReference>
<dbReference type="GO" id="GO:0050660">
    <property type="term" value="F:flavin adenine dinucleotide binding"/>
    <property type="evidence" value="ECO:0007669"/>
    <property type="project" value="InterPro"/>
</dbReference>
<feature type="domain" description="Acyl-CoA oxidase/dehydrogenase middle" evidence="10">
    <location>
        <begin position="121"/>
        <end position="217"/>
    </location>
</feature>
<keyword evidence="7 8" id="KW-0560">Oxidoreductase</keyword>
<dbReference type="FunFam" id="1.20.140.10:FF:000001">
    <property type="entry name" value="Acyl-CoA dehydrogenase"/>
    <property type="match status" value="1"/>
</dbReference>
<dbReference type="InterPro" id="IPR037069">
    <property type="entry name" value="AcylCoA_DH/ox_N_sf"/>
</dbReference>
<dbReference type="STRING" id="1220554.GCA_001552135_05870"/>
<evidence type="ECO:0000259" key="11">
    <source>
        <dbReference type="Pfam" id="PF02771"/>
    </source>
</evidence>
<dbReference type="AlphaFoldDB" id="A0A5D0NI81"/>
<dbReference type="EMBL" id="VSFG01000005">
    <property type="protein sequence ID" value="TYB44146.1"/>
    <property type="molecule type" value="Genomic_DNA"/>
</dbReference>
<organism evidence="12 13">
    <name type="scientific">Actinomadura chibensis</name>
    <dbReference type="NCBI Taxonomy" id="392828"/>
    <lineage>
        <taxon>Bacteria</taxon>
        <taxon>Bacillati</taxon>
        <taxon>Actinomycetota</taxon>
        <taxon>Actinomycetes</taxon>
        <taxon>Streptosporangiales</taxon>
        <taxon>Thermomonosporaceae</taxon>
        <taxon>Actinomadura</taxon>
    </lineage>
</organism>